<name>A0ABU5ZDG6_9BACL</name>
<proteinExistence type="inferred from homology"/>
<evidence type="ECO:0000313" key="6">
    <source>
        <dbReference type="Proteomes" id="UP001310386"/>
    </source>
</evidence>
<dbReference type="InterPro" id="IPR002068">
    <property type="entry name" value="A-crystallin/Hsp20_dom"/>
</dbReference>
<keyword evidence="6" id="KW-1185">Reference proteome</keyword>
<dbReference type="Pfam" id="PF00011">
    <property type="entry name" value="HSP20"/>
    <property type="match status" value="1"/>
</dbReference>
<dbReference type="RefSeq" id="WP_371752395.1">
    <property type="nucleotide sequence ID" value="NZ_JAYJLD010000001.1"/>
</dbReference>
<feature type="domain" description="CS" evidence="4">
    <location>
        <begin position="43"/>
        <end position="167"/>
    </location>
</feature>
<sequence>MIIKKVMGLKRNVSESIWSKLKNQTGFSLEDSFWEDISGLIPALGPRIDVYQTRDEVVVVIELPGIHSADKIELKLRKKNTLLIKGNVDCDYPIGESDMHLGERYFGEFERKLKLPHEVTTDGVKAVFEHGLLTLRLPILPEAEDEQVMIKLDADAKEEDQQEEAER</sequence>
<dbReference type="Proteomes" id="UP001310386">
    <property type="component" value="Unassembled WGS sequence"/>
</dbReference>
<gene>
    <name evidence="5" type="ORF">VF724_01315</name>
</gene>
<dbReference type="InterPro" id="IPR007052">
    <property type="entry name" value="CS_dom"/>
</dbReference>
<evidence type="ECO:0000256" key="2">
    <source>
        <dbReference type="RuleBase" id="RU003616"/>
    </source>
</evidence>
<comment type="caution">
    <text evidence="5">The sequence shown here is derived from an EMBL/GenBank/DDBJ whole genome shotgun (WGS) entry which is preliminary data.</text>
</comment>
<accession>A0ABU5ZDG6</accession>
<dbReference type="PROSITE" id="PS51203">
    <property type="entry name" value="CS"/>
    <property type="match status" value="1"/>
</dbReference>
<dbReference type="Gene3D" id="2.60.40.790">
    <property type="match status" value="1"/>
</dbReference>
<evidence type="ECO:0000259" key="3">
    <source>
        <dbReference type="PROSITE" id="PS01031"/>
    </source>
</evidence>
<evidence type="ECO:0000313" key="5">
    <source>
        <dbReference type="EMBL" id="MEB3100297.1"/>
    </source>
</evidence>
<dbReference type="SUPFAM" id="SSF49764">
    <property type="entry name" value="HSP20-like chaperones"/>
    <property type="match status" value="1"/>
</dbReference>
<dbReference type="EMBL" id="JAYJLD010000001">
    <property type="protein sequence ID" value="MEB3100297.1"/>
    <property type="molecule type" value="Genomic_DNA"/>
</dbReference>
<dbReference type="PANTHER" id="PTHR11527">
    <property type="entry name" value="HEAT-SHOCK PROTEIN 20 FAMILY MEMBER"/>
    <property type="match status" value="1"/>
</dbReference>
<dbReference type="CDD" id="cd06464">
    <property type="entry name" value="ACD_sHsps-like"/>
    <property type="match status" value="1"/>
</dbReference>
<reference evidence="5" key="1">
    <citation type="submission" date="2023-12" db="EMBL/GenBank/DDBJ databases">
        <title>Fervidustalea candida gen. nov., sp. nov., a novel member of the family Paenibacillaceae isolated from a geothermal area.</title>
        <authorList>
            <person name="Li W.-J."/>
            <person name="Jiao J.-Y."/>
            <person name="Chen Y."/>
        </authorList>
    </citation>
    <scope>NUCLEOTIDE SEQUENCE</scope>
    <source>
        <strain evidence="5">SYSU GA230002</strain>
    </source>
</reference>
<comment type="similarity">
    <text evidence="1 2">Belongs to the small heat shock protein (HSP20) family.</text>
</comment>
<protein>
    <submittedName>
        <fullName evidence="5">Hsp20/alpha crystallin family protein</fullName>
    </submittedName>
</protein>
<dbReference type="InterPro" id="IPR008978">
    <property type="entry name" value="HSP20-like_chaperone"/>
</dbReference>
<organism evidence="5 6">
    <name type="scientific">Ferviditalea candida</name>
    <dbReference type="NCBI Taxonomy" id="3108399"/>
    <lineage>
        <taxon>Bacteria</taxon>
        <taxon>Bacillati</taxon>
        <taxon>Bacillota</taxon>
        <taxon>Bacilli</taxon>
        <taxon>Bacillales</taxon>
        <taxon>Paenibacillaceae</taxon>
        <taxon>Ferviditalea</taxon>
    </lineage>
</organism>
<dbReference type="InterPro" id="IPR031107">
    <property type="entry name" value="Small_HSP"/>
</dbReference>
<evidence type="ECO:0000259" key="4">
    <source>
        <dbReference type="PROSITE" id="PS51203"/>
    </source>
</evidence>
<dbReference type="PROSITE" id="PS01031">
    <property type="entry name" value="SHSP"/>
    <property type="match status" value="1"/>
</dbReference>
<feature type="domain" description="SHSP" evidence="3">
    <location>
        <begin position="39"/>
        <end position="155"/>
    </location>
</feature>
<evidence type="ECO:0000256" key="1">
    <source>
        <dbReference type="PROSITE-ProRule" id="PRU00285"/>
    </source>
</evidence>